<protein>
    <submittedName>
        <fullName evidence="1">Uncharacterized protein</fullName>
    </submittedName>
</protein>
<reference evidence="1" key="1">
    <citation type="journal article" date="2020" name="Stud. Mycol.">
        <title>101 Dothideomycetes genomes: a test case for predicting lifestyles and emergence of pathogens.</title>
        <authorList>
            <person name="Haridas S."/>
            <person name="Albert R."/>
            <person name="Binder M."/>
            <person name="Bloem J."/>
            <person name="Labutti K."/>
            <person name="Salamov A."/>
            <person name="Andreopoulos B."/>
            <person name="Baker S."/>
            <person name="Barry K."/>
            <person name="Bills G."/>
            <person name="Bluhm B."/>
            <person name="Cannon C."/>
            <person name="Castanera R."/>
            <person name="Culley D."/>
            <person name="Daum C."/>
            <person name="Ezra D."/>
            <person name="Gonzalez J."/>
            <person name="Henrissat B."/>
            <person name="Kuo A."/>
            <person name="Liang C."/>
            <person name="Lipzen A."/>
            <person name="Lutzoni F."/>
            <person name="Magnuson J."/>
            <person name="Mondo S."/>
            <person name="Nolan M."/>
            <person name="Ohm R."/>
            <person name="Pangilinan J."/>
            <person name="Park H.-J."/>
            <person name="Ramirez L."/>
            <person name="Alfaro M."/>
            <person name="Sun H."/>
            <person name="Tritt A."/>
            <person name="Yoshinaga Y."/>
            <person name="Zwiers L.-H."/>
            <person name="Turgeon B."/>
            <person name="Goodwin S."/>
            <person name="Spatafora J."/>
            <person name="Crous P."/>
            <person name="Grigoriev I."/>
        </authorList>
    </citation>
    <scope>NUCLEOTIDE SEQUENCE</scope>
    <source>
        <strain evidence="1">CBS 119687</strain>
    </source>
</reference>
<keyword evidence="2" id="KW-1185">Reference proteome</keyword>
<dbReference type="AlphaFoldDB" id="A0A6A5ZXU9"/>
<evidence type="ECO:0000313" key="2">
    <source>
        <dbReference type="Proteomes" id="UP000799771"/>
    </source>
</evidence>
<name>A0A6A5ZXU9_9PLEO</name>
<evidence type="ECO:0000313" key="1">
    <source>
        <dbReference type="EMBL" id="KAF2123733.1"/>
    </source>
</evidence>
<dbReference type="GeneID" id="54402567"/>
<dbReference type="OrthoDB" id="5599418at2759"/>
<dbReference type="EMBL" id="ML977522">
    <property type="protein sequence ID" value="KAF2123733.1"/>
    <property type="molecule type" value="Genomic_DNA"/>
</dbReference>
<organism evidence="1 2">
    <name type="scientific">Dothidotthia symphoricarpi CBS 119687</name>
    <dbReference type="NCBI Taxonomy" id="1392245"/>
    <lineage>
        <taxon>Eukaryota</taxon>
        <taxon>Fungi</taxon>
        <taxon>Dikarya</taxon>
        <taxon>Ascomycota</taxon>
        <taxon>Pezizomycotina</taxon>
        <taxon>Dothideomycetes</taxon>
        <taxon>Pleosporomycetidae</taxon>
        <taxon>Pleosporales</taxon>
        <taxon>Dothidotthiaceae</taxon>
        <taxon>Dothidotthia</taxon>
    </lineage>
</organism>
<gene>
    <name evidence="1" type="ORF">P153DRAFT_145237</name>
</gene>
<dbReference type="Proteomes" id="UP000799771">
    <property type="component" value="Unassembled WGS sequence"/>
</dbReference>
<proteinExistence type="predicted"/>
<accession>A0A6A5ZXU9</accession>
<dbReference type="RefSeq" id="XP_033518127.1">
    <property type="nucleotide sequence ID" value="XM_033662135.1"/>
</dbReference>
<sequence length="221" mass="24378">MLGTNWLNFHEPTTSSGSIRSLALRSVHCSLNCLDQGIPDTINDNGNISNSARRQTNAAGDICTVSAAAACLADAHHLDQITRTEPYHQDQTERPPQLFDKDVSHAAYLAAITRDYFIKYIARMERAPMSDADVKALKPAFVCKELKDCFHPKLADQLLLHQPGVDYAIPGVDNTPRPRMYGPTRTETGADKAYTVEITGNGFVRPSITHLRLLPPKPQPT</sequence>